<dbReference type="OrthoDB" id="5880116at2"/>
<dbReference type="Proteomes" id="UP000240481">
    <property type="component" value="Unassembled WGS sequence"/>
</dbReference>
<reference evidence="3 4" key="1">
    <citation type="submission" date="2018-01" db="EMBL/GenBank/DDBJ databases">
        <title>Whole genome sequencing of Histamine producing bacteria.</title>
        <authorList>
            <person name="Butler K."/>
        </authorList>
    </citation>
    <scope>NUCLEOTIDE SEQUENCE [LARGE SCALE GENOMIC DNA]</scope>
    <source>
        <strain evidence="3 4">DSM 24669</strain>
    </source>
</reference>
<feature type="coiled-coil region" evidence="1">
    <location>
        <begin position="45"/>
        <end position="100"/>
    </location>
</feature>
<name>A0A0J8VAP0_9GAMM</name>
<feature type="signal peptide" evidence="2">
    <location>
        <begin position="1"/>
        <end position="21"/>
    </location>
</feature>
<evidence type="ECO:0000256" key="1">
    <source>
        <dbReference type="SAM" id="Coils"/>
    </source>
</evidence>
<comment type="caution">
    <text evidence="3">The sequence shown here is derived from an EMBL/GenBank/DDBJ whole genome shotgun (WGS) entry which is preliminary data.</text>
</comment>
<keyword evidence="2" id="KW-0732">Signal</keyword>
<dbReference type="AlphaFoldDB" id="A0A0J8VAP0"/>
<evidence type="ECO:0000256" key="2">
    <source>
        <dbReference type="SAM" id="SignalP"/>
    </source>
</evidence>
<accession>A0A0J8VAP0</accession>
<dbReference type="PIRSF" id="PIRSF028069">
    <property type="entry name" value="UCP028069"/>
    <property type="match status" value="1"/>
</dbReference>
<organism evidence="3 4">
    <name type="scientific">Photobacterium swingsii</name>
    <dbReference type="NCBI Taxonomy" id="680026"/>
    <lineage>
        <taxon>Bacteria</taxon>
        <taxon>Pseudomonadati</taxon>
        <taxon>Pseudomonadota</taxon>
        <taxon>Gammaproteobacteria</taxon>
        <taxon>Vibrionales</taxon>
        <taxon>Vibrionaceae</taxon>
        <taxon>Photobacterium</taxon>
    </lineage>
</organism>
<dbReference type="STRING" id="680026.AB733_11755"/>
<dbReference type="Pfam" id="PF11932">
    <property type="entry name" value="DUF3450"/>
    <property type="match status" value="1"/>
</dbReference>
<dbReference type="RefSeq" id="WP_048898948.1">
    <property type="nucleotide sequence ID" value="NZ_AP024853.1"/>
</dbReference>
<proteinExistence type="predicted"/>
<keyword evidence="4" id="KW-1185">Reference proteome</keyword>
<gene>
    <name evidence="3" type="ORF">C9I94_10640</name>
</gene>
<dbReference type="EMBL" id="PYLZ01000005">
    <property type="protein sequence ID" value="PSW24485.1"/>
    <property type="molecule type" value="Genomic_DNA"/>
</dbReference>
<dbReference type="InterPro" id="IPR016866">
    <property type="entry name" value="UCP028069"/>
</dbReference>
<evidence type="ECO:0000313" key="4">
    <source>
        <dbReference type="Proteomes" id="UP000240481"/>
    </source>
</evidence>
<sequence>MKGFKPSLVCLALSIAMGAQANSLDSARAVENKMNKASAVSQTKIDKSAEATLTMQAEIEQLQEEVKNLTVYRDHMARLVANQEQESASLTDQIQGIKETRQGVVPLMYKMIDGLKVIIAQDKPIKRDQRLARIAKLELMMSQADISDAEKYRRILESYQIEMDYGTKLGVYQGELTLTSNDTIEAELLYLGRISLVARSLDGKRYWTWNDQDAGWQALDSQFASGVDKAFAIANKQVAPSLINLPVSLSAALNNVEKK</sequence>
<feature type="chain" id="PRO_5030009066" evidence="2">
    <location>
        <begin position="22"/>
        <end position="259"/>
    </location>
</feature>
<protein>
    <submittedName>
        <fullName evidence="3">DUF3450 domain-containing protein</fullName>
    </submittedName>
</protein>
<evidence type="ECO:0000313" key="3">
    <source>
        <dbReference type="EMBL" id="PSW24485.1"/>
    </source>
</evidence>
<keyword evidence="1" id="KW-0175">Coiled coil</keyword>